<comment type="subcellular location">
    <subcellularLocation>
        <location evidence="1 6">Nucleus</location>
    </subcellularLocation>
</comment>
<keyword evidence="4" id="KW-0804">Transcription</keyword>
<evidence type="ECO:0000256" key="6">
    <source>
        <dbReference type="PROSITE-ProRule" id="PRU00320"/>
    </source>
</evidence>
<feature type="compositionally biased region" description="Polar residues" evidence="7">
    <location>
        <begin position="442"/>
        <end position="469"/>
    </location>
</feature>
<keyword evidence="2" id="KW-0805">Transcription regulation</keyword>
<evidence type="ECO:0000313" key="10">
    <source>
        <dbReference type="Proteomes" id="UP001208570"/>
    </source>
</evidence>
<dbReference type="EMBL" id="JAODUP010000075">
    <property type="protein sequence ID" value="KAK2163709.1"/>
    <property type="molecule type" value="Genomic_DNA"/>
</dbReference>
<feature type="compositionally biased region" description="Polar residues" evidence="7">
    <location>
        <begin position="488"/>
        <end position="499"/>
    </location>
</feature>
<protein>
    <recommendedName>
        <fullName evidence="8">HTH psq-type domain-containing protein</fullName>
    </recommendedName>
</protein>
<feature type="region of interest" description="Disordered" evidence="7">
    <location>
        <begin position="426"/>
        <end position="502"/>
    </location>
</feature>
<evidence type="ECO:0000256" key="4">
    <source>
        <dbReference type="ARBA" id="ARBA00023163"/>
    </source>
</evidence>
<evidence type="ECO:0000313" key="9">
    <source>
        <dbReference type="EMBL" id="KAK2163709.1"/>
    </source>
</evidence>
<dbReference type="GO" id="GO:0006357">
    <property type="term" value="P:regulation of transcription by RNA polymerase II"/>
    <property type="evidence" value="ECO:0007669"/>
    <property type="project" value="TreeGrafter"/>
</dbReference>
<feature type="region of interest" description="Disordered" evidence="7">
    <location>
        <begin position="607"/>
        <end position="644"/>
    </location>
</feature>
<feature type="domain" description="HTH psq-type" evidence="8">
    <location>
        <begin position="45"/>
        <end position="97"/>
    </location>
</feature>
<dbReference type="Gene3D" id="1.10.10.60">
    <property type="entry name" value="Homeodomain-like"/>
    <property type="match status" value="2"/>
</dbReference>
<keyword evidence="5 6" id="KW-0539">Nucleus</keyword>
<accession>A0AAD9K2S5</accession>
<feature type="region of interest" description="Disordered" evidence="7">
    <location>
        <begin position="343"/>
        <end position="384"/>
    </location>
</feature>
<evidence type="ECO:0000256" key="5">
    <source>
        <dbReference type="ARBA" id="ARBA00023242"/>
    </source>
</evidence>
<dbReference type="AlphaFoldDB" id="A0AAD9K2S5"/>
<dbReference type="GO" id="GO:0005634">
    <property type="term" value="C:nucleus"/>
    <property type="evidence" value="ECO:0007669"/>
    <property type="project" value="UniProtKB-SubCell"/>
</dbReference>
<evidence type="ECO:0000256" key="1">
    <source>
        <dbReference type="ARBA" id="ARBA00004123"/>
    </source>
</evidence>
<dbReference type="GO" id="GO:0003677">
    <property type="term" value="F:DNA binding"/>
    <property type="evidence" value="ECO:0007669"/>
    <property type="project" value="UniProtKB-UniRule"/>
</dbReference>
<evidence type="ECO:0000256" key="7">
    <source>
        <dbReference type="SAM" id="MobiDB-lite"/>
    </source>
</evidence>
<evidence type="ECO:0000256" key="3">
    <source>
        <dbReference type="ARBA" id="ARBA00023125"/>
    </source>
</evidence>
<gene>
    <name evidence="9" type="ORF">LSH36_75g12084</name>
</gene>
<dbReference type="InterPro" id="IPR007889">
    <property type="entry name" value="HTH_Psq"/>
</dbReference>
<feature type="compositionally biased region" description="Polar residues" evidence="7">
    <location>
        <begin position="627"/>
        <end position="644"/>
    </location>
</feature>
<dbReference type="Proteomes" id="UP001208570">
    <property type="component" value="Unassembled WGS sequence"/>
</dbReference>
<dbReference type="PROSITE" id="PS50960">
    <property type="entry name" value="HTH_PSQ"/>
    <property type="match status" value="2"/>
</dbReference>
<dbReference type="PANTHER" id="PTHR21545:SF13">
    <property type="entry name" value="ECDYSONE-INDUCED PROTEIN 93F, ISOFORM C"/>
    <property type="match status" value="1"/>
</dbReference>
<feature type="compositionally biased region" description="Basic and acidic residues" evidence="7">
    <location>
        <begin position="426"/>
        <end position="439"/>
    </location>
</feature>
<dbReference type="SUPFAM" id="SSF46689">
    <property type="entry name" value="Homeodomain-like"/>
    <property type="match status" value="2"/>
</dbReference>
<feature type="DNA-binding region" description="H-T-H motif" evidence="6">
    <location>
        <begin position="405"/>
        <end position="425"/>
    </location>
</feature>
<dbReference type="PANTHER" id="PTHR21545">
    <property type="entry name" value="TRANSCRIPTION FACTOR MLR1/2"/>
    <property type="match status" value="1"/>
</dbReference>
<name>A0AAD9K2S5_9ANNE</name>
<feature type="compositionally biased region" description="Basic and acidic residues" evidence="7">
    <location>
        <begin position="477"/>
        <end position="486"/>
    </location>
</feature>
<evidence type="ECO:0000256" key="2">
    <source>
        <dbReference type="ARBA" id="ARBA00023015"/>
    </source>
</evidence>
<evidence type="ECO:0000259" key="8">
    <source>
        <dbReference type="PROSITE" id="PS50960"/>
    </source>
</evidence>
<feature type="compositionally biased region" description="Basic residues" evidence="7">
    <location>
        <begin position="374"/>
        <end position="383"/>
    </location>
</feature>
<keyword evidence="10" id="KW-1185">Reference proteome</keyword>
<dbReference type="InterPro" id="IPR009057">
    <property type="entry name" value="Homeodomain-like_sf"/>
</dbReference>
<feature type="DNA-binding region" description="H-T-H motif" evidence="6">
    <location>
        <begin position="73"/>
        <end position="93"/>
    </location>
</feature>
<feature type="domain" description="HTH psq-type" evidence="8">
    <location>
        <begin position="377"/>
        <end position="429"/>
    </location>
</feature>
<comment type="caution">
    <text evidence="9">The sequence shown here is derived from an EMBL/GenBank/DDBJ whole genome shotgun (WGS) entry which is preliminary data.</text>
</comment>
<proteinExistence type="predicted"/>
<keyword evidence="3 6" id="KW-0238">DNA-binding</keyword>
<dbReference type="Pfam" id="PF05225">
    <property type="entry name" value="HTH_psq"/>
    <property type="match status" value="2"/>
</dbReference>
<dbReference type="FunFam" id="1.10.10.60:FF:000019">
    <property type="entry name" value="Ligand-dependent corepressor isoform 1"/>
    <property type="match status" value="1"/>
</dbReference>
<sequence length="644" mass="70040">MTLFGRNIPPLAAPPVGDGGCDGVVFIFNFTQTTLIAVKAADRKKKEFGGKRSYTEEDLTAAVSDIRSGKLGTRRAAALYGIPRSTLRNKIFRIESENSCERTCTGNLSMADLLQNMANNEVHKNDVSPDDWEQKLDLLRRKHDLNAGLERPFGMPPLFFNSHNLLDCEKGFSVSNPYDYEAKMPFLHELVRRFAEHRMEAERNHCLGLPFTTELAQHLDGGHGNSSPGDLGISASAMSGGGLVDLKIPSYKPIRSYMNGSAANGLADLAAASKNHSPEGSMNGFSAASSKINDTLKNIITKTIAEKVRSRSQSIEGNVLASNPLTNGYLKRELESCSDLSIPQTKHFRRDSRSSEKNLSSDSKHEEAGQQQTKKTRPKRGQYRKYNSQLLLEAVRAVQRGEMSVHRAGSYFGVPHSTLEYKVKERHLMRQKKPRESRSKKVSSSTTPLNMPSSTGNGKSTSGESTSRPDSADDGDDFKCRDEVASPEKSSTSTGSQGDSCHDITMMVNNTIHNTPRPDSDLLAHSVNSLLSTQTPGLPIPGTHPLASFYMTGALPLGFGWPPLLGGALPLGMPDPAMAACFPGYGAGTNINLSASDLLKKLQRKVEANTAKNSTRKMTPSEKTRDSGQPVQGNQSNGSQVIVK</sequence>
<reference evidence="9" key="1">
    <citation type="journal article" date="2023" name="Mol. Biol. Evol.">
        <title>Third-Generation Sequencing Reveals the Adaptive Role of the Epigenome in Three Deep-Sea Polychaetes.</title>
        <authorList>
            <person name="Perez M."/>
            <person name="Aroh O."/>
            <person name="Sun Y."/>
            <person name="Lan Y."/>
            <person name="Juniper S.K."/>
            <person name="Young C.R."/>
            <person name="Angers B."/>
            <person name="Qian P.Y."/>
        </authorList>
    </citation>
    <scope>NUCLEOTIDE SEQUENCE</scope>
    <source>
        <strain evidence="9">P08H-3</strain>
    </source>
</reference>
<organism evidence="9 10">
    <name type="scientific">Paralvinella palmiformis</name>
    <dbReference type="NCBI Taxonomy" id="53620"/>
    <lineage>
        <taxon>Eukaryota</taxon>
        <taxon>Metazoa</taxon>
        <taxon>Spiralia</taxon>
        <taxon>Lophotrochozoa</taxon>
        <taxon>Annelida</taxon>
        <taxon>Polychaeta</taxon>
        <taxon>Sedentaria</taxon>
        <taxon>Canalipalpata</taxon>
        <taxon>Terebellida</taxon>
        <taxon>Terebelliformia</taxon>
        <taxon>Alvinellidae</taxon>
        <taxon>Paralvinella</taxon>
    </lineage>
</organism>